<dbReference type="EC" id="3.4.21.-" evidence="1"/>
<dbReference type="EMBL" id="UGGO01000001">
    <property type="protein sequence ID" value="STQ44538.1"/>
    <property type="molecule type" value="Genomic_DNA"/>
</dbReference>
<dbReference type="InterPro" id="IPR036286">
    <property type="entry name" value="LexA/Signal_pep-like_sf"/>
</dbReference>
<organism evidence="1 2">
    <name type="scientific">Ewingella americana</name>
    <dbReference type="NCBI Taxonomy" id="41202"/>
    <lineage>
        <taxon>Bacteria</taxon>
        <taxon>Pseudomonadati</taxon>
        <taxon>Pseudomonadota</taxon>
        <taxon>Gammaproteobacteria</taxon>
        <taxon>Enterobacterales</taxon>
        <taxon>Yersiniaceae</taxon>
        <taxon>Ewingella</taxon>
    </lineage>
</organism>
<dbReference type="RefSeq" id="WP_244956610.1">
    <property type="nucleotide sequence ID" value="NZ_VXKG01000001.1"/>
</dbReference>
<dbReference type="InterPro" id="IPR039418">
    <property type="entry name" value="LexA-like"/>
</dbReference>
<dbReference type="SUPFAM" id="SSF51306">
    <property type="entry name" value="LexA/Signal peptidase"/>
    <property type="match status" value="1"/>
</dbReference>
<dbReference type="GeneID" id="78380127"/>
<name>A0A377NCL7_9GAMM</name>
<protein>
    <submittedName>
        <fullName evidence="1">DNA polymerase V subunit UmuD</fullName>
        <ecNumber evidence="1">3.4.21.-</ecNumber>
    </submittedName>
</protein>
<dbReference type="CDD" id="cd06529">
    <property type="entry name" value="S24_LexA-like"/>
    <property type="match status" value="1"/>
</dbReference>
<sequence length="173" mass="19174">MSAHSGMFQKRTENAEFSCFTIQTEGVDKGLPFSAADYATSRLTPNDVCHWSNYPGQYLMRSATSSWRAGIKKDALLIIDSARKPCDGSIVVAEVCGEFLLKRMRFHPILCLADLDQPDDVTLIDGGDWEGEETIIFGVVPHVINDMTTEEFDDSLLMGSYILQRGLIGWMGG</sequence>
<keyword evidence="1" id="KW-0378">Hydrolase</keyword>
<gene>
    <name evidence="1" type="primary">umuD_1</name>
    <name evidence="1" type="ORF">NCTC12157_02260</name>
</gene>
<reference evidence="1 2" key="1">
    <citation type="submission" date="2018-06" db="EMBL/GenBank/DDBJ databases">
        <authorList>
            <consortium name="Pathogen Informatics"/>
            <person name="Doyle S."/>
        </authorList>
    </citation>
    <scope>NUCLEOTIDE SEQUENCE [LARGE SCALE GENOMIC DNA]</scope>
    <source>
        <strain evidence="1 2">NCTC12157</strain>
    </source>
</reference>
<dbReference type="AlphaFoldDB" id="A0A377NCL7"/>
<dbReference type="Gene3D" id="2.10.109.10">
    <property type="entry name" value="Umud Fragment, subunit A"/>
    <property type="match status" value="1"/>
</dbReference>
<evidence type="ECO:0000313" key="2">
    <source>
        <dbReference type="Proteomes" id="UP000254304"/>
    </source>
</evidence>
<dbReference type="Proteomes" id="UP000254304">
    <property type="component" value="Unassembled WGS sequence"/>
</dbReference>
<accession>A0A377NCL7</accession>
<dbReference type="GO" id="GO:0016787">
    <property type="term" value="F:hydrolase activity"/>
    <property type="evidence" value="ECO:0007669"/>
    <property type="project" value="UniProtKB-KW"/>
</dbReference>
<proteinExistence type="predicted"/>
<evidence type="ECO:0000313" key="1">
    <source>
        <dbReference type="EMBL" id="STQ44538.1"/>
    </source>
</evidence>